<gene>
    <name evidence="1" type="ORF">QE152_g10463</name>
</gene>
<accession>A0AAW1LR45</accession>
<comment type="caution">
    <text evidence="1">The sequence shown here is derived from an EMBL/GenBank/DDBJ whole genome shotgun (WGS) entry which is preliminary data.</text>
</comment>
<evidence type="ECO:0000313" key="1">
    <source>
        <dbReference type="EMBL" id="KAK9737707.1"/>
    </source>
</evidence>
<dbReference type="EMBL" id="JASPKY010000096">
    <property type="protein sequence ID" value="KAK9737707.1"/>
    <property type="molecule type" value="Genomic_DNA"/>
</dbReference>
<reference evidence="1 2" key="1">
    <citation type="journal article" date="2024" name="BMC Genomics">
        <title>De novo assembly and annotation of Popillia japonica's genome with initial clues to its potential as an invasive pest.</title>
        <authorList>
            <person name="Cucini C."/>
            <person name="Boschi S."/>
            <person name="Funari R."/>
            <person name="Cardaioli E."/>
            <person name="Iannotti N."/>
            <person name="Marturano G."/>
            <person name="Paoli F."/>
            <person name="Bruttini M."/>
            <person name="Carapelli A."/>
            <person name="Frati F."/>
            <person name="Nardi F."/>
        </authorList>
    </citation>
    <scope>NUCLEOTIDE SEQUENCE [LARGE SCALE GENOMIC DNA]</scope>
    <source>
        <strain evidence="1">DMR45628</strain>
    </source>
</reference>
<sequence length="73" mass="8487">MGNDPSKEQILERWNEHFKNLLNPDEDMNGNLWEKKETESLQGHDIDEDEVIYAIKNLKKAKSAGCERSPQKC</sequence>
<dbReference type="AlphaFoldDB" id="A0AAW1LR45"/>
<organism evidence="1 2">
    <name type="scientific">Popillia japonica</name>
    <name type="common">Japanese beetle</name>
    <dbReference type="NCBI Taxonomy" id="7064"/>
    <lineage>
        <taxon>Eukaryota</taxon>
        <taxon>Metazoa</taxon>
        <taxon>Ecdysozoa</taxon>
        <taxon>Arthropoda</taxon>
        <taxon>Hexapoda</taxon>
        <taxon>Insecta</taxon>
        <taxon>Pterygota</taxon>
        <taxon>Neoptera</taxon>
        <taxon>Endopterygota</taxon>
        <taxon>Coleoptera</taxon>
        <taxon>Polyphaga</taxon>
        <taxon>Scarabaeiformia</taxon>
        <taxon>Scarabaeidae</taxon>
        <taxon>Rutelinae</taxon>
        <taxon>Popillia</taxon>
    </lineage>
</organism>
<proteinExistence type="predicted"/>
<name>A0AAW1LR45_POPJA</name>
<protein>
    <submittedName>
        <fullName evidence="1">Uncharacterized protein</fullName>
    </submittedName>
</protein>
<keyword evidence="2" id="KW-1185">Reference proteome</keyword>
<evidence type="ECO:0000313" key="2">
    <source>
        <dbReference type="Proteomes" id="UP001458880"/>
    </source>
</evidence>
<dbReference type="Proteomes" id="UP001458880">
    <property type="component" value="Unassembled WGS sequence"/>
</dbReference>